<keyword evidence="1" id="KW-0472">Membrane</keyword>
<organism evidence="2">
    <name type="scientific">hydrocarbon metagenome</name>
    <dbReference type="NCBI Taxonomy" id="938273"/>
    <lineage>
        <taxon>unclassified sequences</taxon>
        <taxon>metagenomes</taxon>
        <taxon>ecological metagenomes</taxon>
    </lineage>
</organism>
<sequence length="80" mass="8895">MLMVFLAISVFIIIGLIEVPGLIKKKQQRELIAFAVLLVPGMVITIMLSLNMKVPNPVTGIEFIVQHIVQYVSMLGGRFL</sequence>
<keyword evidence="1" id="KW-1133">Transmembrane helix</keyword>
<name>A0A0W8E7F5_9ZZZZ</name>
<dbReference type="AlphaFoldDB" id="A0A0W8E7F5"/>
<feature type="transmembrane region" description="Helical" evidence="1">
    <location>
        <begin position="30"/>
        <end position="50"/>
    </location>
</feature>
<feature type="transmembrane region" description="Helical" evidence="1">
    <location>
        <begin position="6"/>
        <end position="23"/>
    </location>
</feature>
<comment type="caution">
    <text evidence="2">The sequence shown here is derived from an EMBL/GenBank/DDBJ whole genome shotgun (WGS) entry which is preliminary data.</text>
</comment>
<dbReference type="EMBL" id="LNQE01001845">
    <property type="protein sequence ID" value="KUG04574.1"/>
    <property type="molecule type" value="Genomic_DNA"/>
</dbReference>
<gene>
    <name evidence="2" type="ORF">ASZ90_018066</name>
</gene>
<accession>A0A0W8E7F5</accession>
<evidence type="ECO:0000313" key="2">
    <source>
        <dbReference type="EMBL" id="KUG04574.1"/>
    </source>
</evidence>
<proteinExistence type="predicted"/>
<evidence type="ECO:0000256" key="1">
    <source>
        <dbReference type="SAM" id="Phobius"/>
    </source>
</evidence>
<reference evidence="2" key="1">
    <citation type="journal article" date="2015" name="Proc. Natl. Acad. Sci. U.S.A.">
        <title>Networks of energetic and metabolic interactions define dynamics in microbial communities.</title>
        <authorList>
            <person name="Embree M."/>
            <person name="Liu J.K."/>
            <person name="Al-Bassam M.M."/>
            <person name="Zengler K."/>
        </authorList>
    </citation>
    <scope>NUCLEOTIDE SEQUENCE</scope>
</reference>
<keyword evidence="1" id="KW-0812">Transmembrane</keyword>
<protein>
    <submittedName>
        <fullName evidence="2">Uncharacterized protein</fullName>
    </submittedName>
</protein>